<dbReference type="GO" id="GO:0043171">
    <property type="term" value="P:peptide catabolic process"/>
    <property type="evidence" value="ECO:0007669"/>
    <property type="project" value="TreeGrafter"/>
</dbReference>
<proteinExistence type="predicted"/>
<dbReference type="Pfam" id="PF01433">
    <property type="entry name" value="Peptidase_M1"/>
    <property type="match status" value="1"/>
</dbReference>
<gene>
    <name evidence="3" type="ORF">FK178_07230</name>
</gene>
<dbReference type="Gene3D" id="1.10.390.10">
    <property type="entry name" value="Neutral Protease Domain 2"/>
    <property type="match status" value="1"/>
</dbReference>
<protein>
    <submittedName>
        <fullName evidence="3">M1 family metallopeptidase</fullName>
    </submittedName>
</protein>
<dbReference type="EMBL" id="CP042476">
    <property type="protein sequence ID" value="QED37528.1"/>
    <property type="molecule type" value="Genomic_DNA"/>
</dbReference>
<dbReference type="GO" id="GO:0016020">
    <property type="term" value="C:membrane"/>
    <property type="evidence" value="ECO:0007669"/>
    <property type="project" value="TreeGrafter"/>
</dbReference>
<dbReference type="GO" id="GO:0005737">
    <property type="term" value="C:cytoplasm"/>
    <property type="evidence" value="ECO:0007669"/>
    <property type="project" value="TreeGrafter"/>
</dbReference>
<dbReference type="PANTHER" id="PTHR11533:SF174">
    <property type="entry name" value="PUROMYCIN-SENSITIVE AMINOPEPTIDASE-RELATED"/>
    <property type="match status" value="1"/>
</dbReference>
<keyword evidence="4" id="KW-1185">Reference proteome</keyword>
<dbReference type="InterPro" id="IPR027268">
    <property type="entry name" value="Peptidase_M4/M1_CTD_sf"/>
</dbReference>
<feature type="domain" description="Peptidase M1 membrane alanine aminopeptidase" evidence="2">
    <location>
        <begin position="267"/>
        <end position="472"/>
    </location>
</feature>
<name>A0A5B8YK37_9FLAO</name>
<dbReference type="Proteomes" id="UP000321954">
    <property type="component" value="Chromosome"/>
</dbReference>
<dbReference type="GO" id="GO:0008270">
    <property type="term" value="F:zinc ion binding"/>
    <property type="evidence" value="ECO:0007669"/>
    <property type="project" value="InterPro"/>
</dbReference>
<dbReference type="GO" id="GO:0070006">
    <property type="term" value="F:metalloaminopeptidase activity"/>
    <property type="evidence" value="ECO:0007669"/>
    <property type="project" value="TreeGrafter"/>
</dbReference>
<feature type="signal peptide" evidence="1">
    <location>
        <begin position="1"/>
        <end position="24"/>
    </location>
</feature>
<dbReference type="GO" id="GO:0005615">
    <property type="term" value="C:extracellular space"/>
    <property type="evidence" value="ECO:0007669"/>
    <property type="project" value="TreeGrafter"/>
</dbReference>
<dbReference type="PANTHER" id="PTHR11533">
    <property type="entry name" value="PROTEASE M1 ZINC METALLOPROTEASE"/>
    <property type="match status" value="1"/>
</dbReference>
<evidence type="ECO:0000259" key="2">
    <source>
        <dbReference type="Pfam" id="PF01433"/>
    </source>
</evidence>
<sequence length="550" mass="63290">MIILNKKILLPVLAALCCLSNLDAQVVGGKQENYNRGDTLRGSLRAERSYDVLKYHLQVRVNPEEQFISGSNTITFEAEEQLPVMQIDLFENMKIDSILQQDAFLEYNREYNAVFVHLKQSLKRGEKDSIKVYYSGNPVIAENAPWDGGFVFEKDEEGNPWIAVAVQGTGASLWYPNKDHQSDEPEEVLIEAEVPNGLMNVSNGRFAGKKDLGDGYTRWSWKVSNPINNYNVVLNIGNYVHFRDNYKGLDLDYYVLPYNLEKAKVQFEEVKPMMECFYEKFGEYPFVEDGFKLIETPYLGMEHQSAVAYGNHYLNGYLGSDLSGTGIGLRFDFIIIHESGHEWYGNSLTAKDIADMWIHEGFTAYSEAVYIECRWGKEDALEYLKGTRRGIGNRTTIIGDYGVNSEGSGDMYYKGSNLLNTIRSIYNNDELWWKTLKDYTLTYKHKTIDTQTTEAFFDDATEVDLKPIFDQYLRHTAIPELQFKKEGNTISYRWKTDVENFKMPVDIFVKGKEKRLNPTSTWKKLQEQVSGKNDIEVKESGFYITTTFQE</sequence>
<dbReference type="SUPFAM" id="SSF55486">
    <property type="entry name" value="Metalloproteases ('zincins'), catalytic domain"/>
    <property type="match status" value="1"/>
</dbReference>
<evidence type="ECO:0000313" key="4">
    <source>
        <dbReference type="Proteomes" id="UP000321954"/>
    </source>
</evidence>
<dbReference type="InterPro" id="IPR042097">
    <property type="entry name" value="Aminopeptidase_N-like_N_sf"/>
</dbReference>
<dbReference type="InterPro" id="IPR050344">
    <property type="entry name" value="Peptidase_M1_aminopeptidases"/>
</dbReference>
<dbReference type="GO" id="GO:0042277">
    <property type="term" value="F:peptide binding"/>
    <property type="evidence" value="ECO:0007669"/>
    <property type="project" value="TreeGrafter"/>
</dbReference>
<evidence type="ECO:0000313" key="3">
    <source>
        <dbReference type="EMBL" id="QED37528.1"/>
    </source>
</evidence>
<dbReference type="OrthoDB" id="100605at2"/>
<organism evidence="3 4">
    <name type="scientific">Antarcticibacterium arcticum</name>
    <dbReference type="NCBI Taxonomy" id="2585771"/>
    <lineage>
        <taxon>Bacteria</taxon>
        <taxon>Pseudomonadati</taxon>
        <taxon>Bacteroidota</taxon>
        <taxon>Flavobacteriia</taxon>
        <taxon>Flavobacteriales</taxon>
        <taxon>Flavobacteriaceae</taxon>
        <taxon>Antarcticibacterium</taxon>
    </lineage>
</organism>
<reference evidence="3 4" key="1">
    <citation type="submission" date="2019-08" db="EMBL/GenBank/DDBJ databases">
        <title>Antarcticibacterium arcticum sp. nov., a bacterium isolated from marine sediment of the Canadian Beaufort Sea.</title>
        <authorList>
            <person name="Lee Y.M."/>
            <person name="Baek K."/>
            <person name="Lee D.-H."/>
            <person name="Shin S.C."/>
            <person name="Jin Y.K."/>
            <person name="Park Y."/>
        </authorList>
    </citation>
    <scope>NUCLEOTIDE SEQUENCE [LARGE SCALE GENOMIC DNA]</scope>
    <source>
        <strain evidence="3 4">PAMC 28998</strain>
    </source>
</reference>
<accession>A0A5B8YK37</accession>
<dbReference type="KEGG" id="anp:FK178_07230"/>
<dbReference type="AlphaFoldDB" id="A0A5B8YK37"/>
<dbReference type="SUPFAM" id="SSF63737">
    <property type="entry name" value="Leukotriene A4 hydrolase N-terminal domain"/>
    <property type="match status" value="1"/>
</dbReference>
<dbReference type="InterPro" id="IPR014782">
    <property type="entry name" value="Peptidase_M1_dom"/>
</dbReference>
<dbReference type="RefSeq" id="WP_146832829.1">
    <property type="nucleotide sequence ID" value="NZ_CP042476.1"/>
</dbReference>
<evidence type="ECO:0000256" key="1">
    <source>
        <dbReference type="SAM" id="SignalP"/>
    </source>
</evidence>
<dbReference type="Gene3D" id="2.60.40.1730">
    <property type="entry name" value="tricorn interacting facor f3 domain"/>
    <property type="match status" value="1"/>
</dbReference>
<feature type="chain" id="PRO_5022704143" evidence="1">
    <location>
        <begin position="25"/>
        <end position="550"/>
    </location>
</feature>
<keyword evidence="1" id="KW-0732">Signal</keyword>
<dbReference type="CDD" id="cd09603">
    <property type="entry name" value="M1_APN_like"/>
    <property type="match status" value="1"/>
</dbReference>